<dbReference type="OrthoDB" id="8878585at2"/>
<dbReference type="Pfam" id="PF13439">
    <property type="entry name" value="Glyco_transf_4"/>
    <property type="match status" value="1"/>
</dbReference>
<organism evidence="5 6">
    <name type="scientific">Isoptericola jiangsuensis</name>
    <dbReference type="NCBI Taxonomy" id="548579"/>
    <lineage>
        <taxon>Bacteria</taxon>
        <taxon>Bacillati</taxon>
        <taxon>Actinomycetota</taxon>
        <taxon>Actinomycetes</taxon>
        <taxon>Micrococcales</taxon>
        <taxon>Promicromonosporaceae</taxon>
        <taxon>Isoptericola</taxon>
    </lineage>
</organism>
<dbReference type="PANTHER" id="PTHR12526">
    <property type="entry name" value="GLYCOSYLTRANSFERASE"/>
    <property type="match status" value="1"/>
</dbReference>
<evidence type="ECO:0000313" key="5">
    <source>
        <dbReference type="EMBL" id="PFG44230.1"/>
    </source>
</evidence>
<sequence>MSLRVLLLDHTAAVGGGELALLRLLDALDDDVQPHLTLFADGPLAERARALGVPVTVLALDPGIATMDRHRAGGLGALRRVPGTVAFGLRLARHVRRVRPDVVHANSLKAYLVGLCAAGAARVPLVWWVHDRVTPDYLPGVLVRLLRGTARRLPAVVVANSRATAATVPGARGLVVAYPGFAPEQARPFPVDGPPDGPPQVLLLGRISPTKGQLELVRAAALLQDRWPDVRFRLVGDPLFGAEDHAREVDAEIDRLGLGGVVVRHPAVVDPAAEIDRATVVVHASPAPEPFGQVVVEAMVRGVPVIATDAGGVPEILAPDGEEPLGLLVPPGDVDALARALDEVLADPAAARRRARRAHTVAVERFAVARTAATTVTAWRSAAGRRSSRNPAARASSR</sequence>
<dbReference type="InterPro" id="IPR001296">
    <property type="entry name" value="Glyco_trans_1"/>
</dbReference>
<feature type="domain" description="Glycosyl transferase family 1" evidence="3">
    <location>
        <begin position="193"/>
        <end position="357"/>
    </location>
</feature>
<keyword evidence="6" id="KW-1185">Reference proteome</keyword>
<dbReference type="Proteomes" id="UP000224130">
    <property type="component" value="Unassembled WGS sequence"/>
</dbReference>
<keyword evidence="2 5" id="KW-0808">Transferase</keyword>
<dbReference type="EMBL" id="PDJJ01000001">
    <property type="protein sequence ID" value="PFG44230.1"/>
    <property type="molecule type" value="Genomic_DNA"/>
</dbReference>
<feature type="domain" description="Glycosyltransferase subfamily 4-like N-terminal" evidence="4">
    <location>
        <begin position="44"/>
        <end position="170"/>
    </location>
</feature>
<reference evidence="5 6" key="1">
    <citation type="submission" date="2017-10" db="EMBL/GenBank/DDBJ databases">
        <title>Sequencing the genomes of 1000 actinobacteria strains.</title>
        <authorList>
            <person name="Klenk H.-P."/>
        </authorList>
    </citation>
    <scope>NUCLEOTIDE SEQUENCE [LARGE SCALE GENOMIC DNA]</scope>
    <source>
        <strain evidence="5 6">DSM 21863</strain>
    </source>
</reference>
<dbReference type="Gene3D" id="3.40.50.2000">
    <property type="entry name" value="Glycogen Phosphorylase B"/>
    <property type="match status" value="2"/>
</dbReference>
<evidence type="ECO:0000256" key="1">
    <source>
        <dbReference type="ARBA" id="ARBA00022676"/>
    </source>
</evidence>
<comment type="caution">
    <text evidence="5">The sequence shown here is derived from an EMBL/GenBank/DDBJ whole genome shotgun (WGS) entry which is preliminary data.</text>
</comment>
<dbReference type="SUPFAM" id="SSF53756">
    <property type="entry name" value="UDP-Glycosyltransferase/glycogen phosphorylase"/>
    <property type="match status" value="1"/>
</dbReference>
<accession>A0A2A9F154</accession>
<dbReference type="InterPro" id="IPR028098">
    <property type="entry name" value="Glyco_trans_4-like_N"/>
</dbReference>
<dbReference type="Pfam" id="PF00534">
    <property type="entry name" value="Glycos_transf_1"/>
    <property type="match status" value="1"/>
</dbReference>
<keyword evidence="1" id="KW-0328">Glycosyltransferase</keyword>
<dbReference type="GO" id="GO:0016757">
    <property type="term" value="F:glycosyltransferase activity"/>
    <property type="evidence" value="ECO:0007669"/>
    <property type="project" value="UniProtKB-KW"/>
</dbReference>
<evidence type="ECO:0000259" key="4">
    <source>
        <dbReference type="Pfam" id="PF13439"/>
    </source>
</evidence>
<dbReference type="AlphaFoldDB" id="A0A2A9F154"/>
<proteinExistence type="predicted"/>
<dbReference type="CDD" id="cd03801">
    <property type="entry name" value="GT4_PimA-like"/>
    <property type="match status" value="1"/>
</dbReference>
<evidence type="ECO:0000259" key="3">
    <source>
        <dbReference type="Pfam" id="PF00534"/>
    </source>
</evidence>
<name>A0A2A9F154_9MICO</name>
<dbReference type="PANTHER" id="PTHR12526:SF627">
    <property type="entry name" value="D-RHAMNOSYLTRANSFERASE WBPZ"/>
    <property type="match status" value="1"/>
</dbReference>
<gene>
    <name evidence="5" type="ORF">ATJ88_2949</name>
</gene>
<evidence type="ECO:0000256" key="2">
    <source>
        <dbReference type="ARBA" id="ARBA00022679"/>
    </source>
</evidence>
<evidence type="ECO:0000313" key="6">
    <source>
        <dbReference type="Proteomes" id="UP000224130"/>
    </source>
</evidence>
<protein>
    <submittedName>
        <fullName evidence="5">Glycosyltransferase involved in cell wall biosynthesis</fullName>
    </submittedName>
</protein>
<dbReference type="RefSeq" id="WP_098464466.1">
    <property type="nucleotide sequence ID" value="NZ_PDJJ01000001.1"/>
</dbReference>